<name>A0A8W8KE47_MAGGI</name>
<evidence type="ECO:0000259" key="6">
    <source>
        <dbReference type="PROSITE" id="PS50871"/>
    </source>
</evidence>
<dbReference type="PANTHER" id="PTHR22923">
    <property type="entry name" value="CEREBELLIN-RELATED"/>
    <property type="match status" value="1"/>
</dbReference>
<dbReference type="SMART" id="SM00110">
    <property type="entry name" value="C1Q"/>
    <property type="match status" value="1"/>
</dbReference>
<feature type="signal peptide" evidence="5">
    <location>
        <begin position="1"/>
        <end position="21"/>
    </location>
</feature>
<feature type="coiled-coil region" evidence="4">
    <location>
        <begin position="59"/>
        <end position="93"/>
    </location>
</feature>
<comment type="subcellular location">
    <subcellularLocation>
        <location evidence="1">Secreted</location>
    </subcellularLocation>
</comment>
<dbReference type="PRINTS" id="PR00007">
    <property type="entry name" value="COMPLEMNTC1Q"/>
</dbReference>
<protein>
    <recommendedName>
        <fullName evidence="6">C1q domain-containing protein</fullName>
    </recommendedName>
</protein>
<dbReference type="SUPFAM" id="SSF49842">
    <property type="entry name" value="TNF-like"/>
    <property type="match status" value="1"/>
</dbReference>
<dbReference type="OMA" id="DQHAGIG"/>
<dbReference type="InterPro" id="IPR050822">
    <property type="entry name" value="Cerebellin_Synaptic_Org"/>
</dbReference>
<sequence>MAYLINVGFLCCVLLANEANGFDFGDGDILSSAFQELLVKIQEQGAKIASLEDTIRADRRDFNEKIEKSNLKVQGLEKTVESLKRIIAEMENKQVANNQDKISSQTENNTTAEIVRPIGTNVALNASLQDQHAGIGRVNPKRAAAAAAHSVAFHAFMSQPDASTDLGQTMVFDTVLTNAGSSYNQRDGVFTAPTAGVYVFHWVTYSQHQGDVITELVVNSVSRGCSRSDSHTLDEHHASSGLVVLHVSQGDLVSVRTHSVWHSIGKVMSFDDYYRSSFSGWLLV</sequence>
<keyword evidence="8" id="KW-1185">Reference proteome</keyword>
<evidence type="ECO:0000313" key="8">
    <source>
        <dbReference type="Proteomes" id="UP000005408"/>
    </source>
</evidence>
<keyword evidence="2" id="KW-0964">Secreted</keyword>
<feature type="chain" id="PRO_5042431264" description="C1q domain-containing protein" evidence="5">
    <location>
        <begin position="22"/>
        <end position="284"/>
    </location>
</feature>
<dbReference type="InterPro" id="IPR001073">
    <property type="entry name" value="C1q_dom"/>
</dbReference>
<dbReference type="EnsemblMetazoa" id="G2312.5">
    <property type="protein sequence ID" value="G2312.5:cds"/>
    <property type="gene ID" value="G2312"/>
</dbReference>
<dbReference type="Proteomes" id="UP000005408">
    <property type="component" value="Unassembled WGS sequence"/>
</dbReference>
<evidence type="ECO:0000256" key="5">
    <source>
        <dbReference type="SAM" id="SignalP"/>
    </source>
</evidence>
<organism evidence="7 8">
    <name type="scientific">Magallana gigas</name>
    <name type="common">Pacific oyster</name>
    <name type="synonym">Crassostrea gigas</name>
    <dbReference type="NCBI Taxonomy" id="29159"/>
    <lineage>
        <taxon>Eukaryota</taxon>
        <taxon>Metazoa</taxon>
        <taxon>Spiralia</taxon>
        <taxon>Lophotrochozoa</taxon>
        <taxon>Mollusca</taxon>
        <taxon>Bivalvia</taxon>
        <taxon>Autobranchia</taxon>
        <taxon>Pteriomorphia</taxon>
        <taxon>Ostreida</taxon>
        <taxon>Ostreoidea</taxon>
        <taxon>Ostreidae</taxon>
        <taxon>Magallana</taxon>
    </lineage>
</organism>
<feature type="domain" description="C1q" evidence="6">
    <location>
        <begin position="146"/>
        <end position="284"/>
    </location>
</feature>
<dbReference type="PANTHER" id="PTHR22923:SF116">
    <property type="entry name" value="C1Q DOMAIN-CONTAINING PROTEIN"/>
    <property type="match status" value="1"/>
</dbReference>
<reference evidence="7" key="1">
    <citation type="submission" date="2022-08" db="UniProtKB">
        <authorList>
            <consortium name="EnsemblMetazoa"/>
        </authorList>
    </citation>
    <scope>IDENTIFICATION</scope>
    <source>
        <strain evidence="7">05x7-T-G4-1.051#20</strain>
    </source>
</reference>
<dbReference type="GO" id="GO:0005576">
    <property type="term" value="C:extracellular region"/>
    <property type="evidence" value="ECO:0007669"/>
    <property type="project" value="UniProtKB-SubCell"/>
</dbReference>
<dbReference type="EnsemblMetazoa" id="G2312.2">
    <property type="protein sequence ID" value="G2312.2:cds"/>
    <property type="gene ID" value="G2312"/>
</dbReference>
<dbReference type="Pfam" id="PF00386">
    <property type="entry name" value="C1q"/>
    <property type="match status" value="1"/>
</dbReference>
<evidence type="ECO:0000313" key="7">
    <source>
        <dbReference type="EnsemblMetazoa" id="G2312.5:cds"/>
    </source>
</evidence>
<keyword evidence="4" id="KW-0175">Coiled coil</keyword>
<dbReference type="AlphaFoldDB" id="A0A8W8KE47"/>
<evidence type="ECO:0000256" key="3">
    <source>
        <dbReference type="ARBA" id="ARBA00022729"/>
    </source>
</evidence>
<evidence type="ECO:0000256" key="1">
    <source>
        <dbReference type="ARBA" id="ARBA00004613"/>
    </source>
</evidence>
<dbReference type="Gene3D" id="2.60.120.40">
    <property type="match status" value="1"/>
</dbReference>
<proteinExistence type="predicted"/>
<evidence type="ECO:0000256" key="2">
    <source>
        <dbReference type="ARBA" id="ARBA00022525"/>
    </source>
</evidence>
<dbReference type="PROSITE" id="PS50871">
    <property type="entry name" value="C1Q"/>
    <property type="match status" value="1"/>
</dbReference>
<evidence type="ECO:0000256" key="4">
    <source>
        <dbReference type="SAM" id="Coils"/>
    </source>
</evidence>
<dbReference type="OrthoDB" id="6141606at2759"/>
<keyword evidence="3 5" id="KW-0732">Signal</keyword>
<accession>A0A8W8KE47</accession>
<dbReference type="InterPro" id="IPR008983">
    <property type="entry name" value="Tumour_necrosis_fac-like_dom"/>
</dbReference>